<name>A0A1M4YW12_9BACL</name>
<keyword evidence="5 6" id="KW-0687">Ribonucleoprotein</keyword>
<dbReference type="Gene3D" id="3.30.70.330">
    <property type="match status" value="1"/>
</dbReference>
<dbReference type="Proteomes" id="UP000184476">
    <property type="component" value="Unassembled WGS sequence"/>
</dbReference>
<dbReference type="GO" id="GO:1990904">
    <property type="term" value="C:ribonucleoprotein complex"/>
    <property type="evidence" value="ECO:0007669"/>
    <property type="project" value="UniProtKB-KW"/>
</dbReference>
<dbReference type="InterPro" id="IPR013025">
    <property type="entry name" value="Ribosomal_uL23-like"/>
</dbReference>
<dbReference type="AlphaFoldDB" id="A0A1M4YW12"/>
<accession>A0A1M4YW12</accession>
<evidence type="ECO:0000313" key="9">
    <source>
        <dbReference type="Proteomes" id="UP000184476"/>
    </source>
</evidence>
<gene>
    <name evidence="6" type="primary">rplW</name>
    <name evidence="8" type="ORF">SAMN05444392_107179</name>
</gene>
<proteinExistence type="inferred from homology"/>
<dbReference type="HAMAP" id="MF_01369_B">
    <property type="entry name" value="Ribosomal_uL23_B"/>
    <property type="match status" value="1"/>
</dbReference>
<evidence type="ECO:0000256" key="4">
    <source>
        <dbReference type="ARBA" id="ARBA00022980"/>
    </source>
</evidence>
<evidence type="ECO:0000256" key="3">
    <source>
        <dbReference type="ARBA" id="ARBA00022884"/>
    </source>
</evidence>
<dbReference type="NCBIfam" id="NF004363">
    <property type="entry name" value="PRK05738.2-4"/>
    <property type="match status" value="1"/>
</dbReference>
<dbReference type="RefSeq" id="WP_073155182.1">
    <property type="nucleotide sequence ID" value="NZ_FQVL01000007.1"/>
</dbReference>
<dbReference type="PROSITE" id="PS00050">
    <property type="entry name" value="RIBOSOMAL_L23"/>
    <property type="match status" value="1"/>
</dbReference>
<dbReference type="PANTHER" id="PTHR11620">
    <property type="entry name" value="60S RIBOSOMAL PROTEIN L23A"/>
    <property type="match status" value="1"/>
</dbReference>
<dbReference type="GO" id="GO:0003735">
    <property type="term" value="F:structural constituent of ribosome"/>
    <property type="evidence" value="ECO:0007669"/>
    <property type="project" value="InterPro"/>
</dbReference>
<evidence type="ECO:0000313" key="8">
    <source>
        <dbReference type="EMBL" id="SHF09915.1"/>
    </source>
</evidence>
<dbReference type="InterPro" id="IPR012677">
    <property type="entry name" value="Nucleotide-bd_a/b_plait_sf"/>
</dbReference>
<dbReference type="GO" id="GO:0006412">
    <property type="term" value="P:translation"/>
    <property type="evidence" value="ECO:0007669"/>
    <property type="project" value="UniProtKB-UniRule"/>
</dbReference>
<dbReference type="STRING" id="112248.SAMN05444392_107179"/>
<dbReference type="GO" id="GO:0019843">
    <property type="term" value="F:rRNA binding"/>
    <property type="evidence" value="ECO:0007669"/>
    <property type="project" value="UniProtKB-UniRule"/>
</dbReference>
<sequence length="95" mass="11098">MKDPRDIIRRPVVTENSTDQMEQGKYTFEVDVRANKVEIRQAIESIFGVQVKNVRTMRTPGKIKRYGRYSGRRPEKKKAIITLTEESKPIEIFEA</sequence>
<comment type="function">
    <text evidence="6">One of the early assembly proteins it binds 23S rRNA. One of the proteins that surrounds the polypeptide exit tunnel on the outside of the ribosome. Forms the main docking site for trigger factor binding to the ribosome.</text>
</comment>
<keyword evidence="9" id="KW-1185">Reference proteome</keyword>
<keyword evidence="2 6" id="KW-0699">rRNA-binding</keyword>
<organism evidence="8 9">
    <name type="scientific">Seinonella peptonophila</name>
    <dbReference type="NCBI Taxonomy" id="112248"/>
    <lineage>
        <taxon>Bacteria</taxon>
        <taxon>Bacillati</taxon>
        <taxon>Bacillota</taxon>
        <taxon>Bacilli</taxon>
        <taxon>Bacillales</taxon>
        <taxon>Thermoactinomycetaceae</taxon>
        <taxon>Seinonella</taxon>
    </lineage>
</organism>
<dbReference type="InterPro" id="IPR001014">
    <property type="entry name" value="Ribosomal_uL23_CS"/>
</dbReference>
<dbReference type="OrthoDB" id="9793353at2"/>
<comment type="similarity">
    <text evidence="1 6 7">Belongs to the universal ribosomal protein uL23 family.</text>
</comment>
<evidence type="ECO:0000256" key="1">
    <source>
        <dbReference type="ARBA" id="ARBA00006700"/>
    </source>
</evidence>
<dbReference type="InterPro" id="IPR012678">
    <property type="entry name" value="Ribosomal_uL23/eL15/eS24_sf"/>
</dbReference>
<dbReference type="GO" id="GO:0005840">
    <property type="term" value="C:ribosome"/>
    <property type="evidence" value="ECO:0007669"/>
    <property type="project" value="UniProtKB-KW"/>
</dbReference>
<dbReference type="SUPFAM" id="SSF54189">
    <property type="entry name" value="Ribosomal proteins S24e, L23 and L15e"/>
    <property type="match status" value="1"/>
</dbReference>
<keyword evidence="4 6" id="KW-0689">Ribosomal protein</keyword>
<keyword evidence="3 6" id="KW-0694">RNA-binding</keyword>
<dbReference type="FunFam" id="3.30.70.330:FF:000001">
    <property type="entry name" value="50S ribosomal protein L23"/>
    <property type="match status" value="1"/>
</dbReference>
<reference evidence="8 9" key="1">
    <citation type="submission" date="2016-11" db="EMBL/GenBank/DDBJ databases">
        <authorList>
            <person name="Jaros S."/>
            <person name="Januszkiewicz K."/>
            <person name="Wedrychowicz H."/>
        </authorList>
    </citation>
    <scope>NUCLEOTIDE SEQUENCE [LARGE SCALE GENOMIC DNA]</scope>
    <source>
        <strain evidence="8 9">DSM 44666</strain>
    </source>
</reference>
<evidence type="ECO:0000256" key="6">
    <source>
        <dbReference type="HAMAP-Rule" id="MF_01369"/>
    </source>
</evidence>
<evidence type="ECO:0000256" key="7">
    <source>
        <dbReference type="RuleBase" id="RU003934"/>
    </source>
</evidence>
<protein>
    <recommendedName>
        <fullName evidence="6">Large ribosomal subunit protein uL23</fullName>
    </recommendedName>
</protein>
<evidence type="ECO:0000256" key="5">
    <source>
        <dbReference type="ARBA" id="ARBA00023274"/>
    </source>
</evidence>
<dbReference type="EMBL" id="FQVL01000007">
    <property type="protein sequence ID" value="SHF09915.1"/>
    <property type="molecule type" value="Genomic_DNA"/>
</dbReference>
<evidence type="ECO:0000256" key="2">
    <source>
        <dbReference type="ARBA" id="ARBA00022730"/>
    </source>
</evidence>
<comment type="subunit">
    <text evidence="6">Part of the 50S ribosomal subunit. Contacts protein L29, and trigger factor when it is bound to the ribosome.</text>
</comment>
<dbReference type="Pfam" id="PF00276">
    <property type="entry name" value="Ribosomal_L23"/>
    <property type="match status" value="1"/>
</dbReference>